<accession>A0ABY6GRA3</accession>
<organism evidence="1 2">
    <name type="scientific">Endozoicomonas euniceicola</name>
    <dbReference type="NCBI Taxonomy" id="1234143"/>
    <lineage>
        <taxon>Bacteria</taxon>
        <taxon>Pseudomonadati</taxon>
        <taxon>Pseudomonadota</taxon>
        <taxon>Gammaproteobacteria</taxon>
        <taxon>Oceanospirillales</taxon>
        <taxon>Endozoicomonadaceae</taxon>
        <taxon>Endozoicomonas</taxon>
    </lineage>
</organism>
<dbReference type="Proteomes" id="UP001163255">
    <property type="component" value="Chromosome"/>
</dbReference>
<dbReference type="RefSeq" id="WP_262596685.1">
    <property type="nucleotide sequence ID" value="NZ_CP103300.1"/>
</dbReference>
<protein>
    <submittedName>
        <fullName evidence="1">Uncharacterized protein</fullName>
    </submittedName>
</protein>
<keyword evidence="2" id="KW-1185">Reference proteome</keyword>
<sequence length="276" mass="31333">MNMKIRVKASAQATSLYLIVLAFLVIFYSTITSASGGCDKYSSGTHYYPYCDCATECPCNKPTCKCDCKNTNNNKMEQNCNCDCDCKLYEGSFIQKKNNGSFEVASPRGSFHSHRDPQLNLIEDKTLKGVMTFVIQLNKDYWNNPQLSPQSGIRFYNQETNQELRLVIHKPINPHQKKTNKIDVTLYASGNKKVHLLEGLLSAGPEYRLSVRWSHIATEDSPVSNQVSIFVDNKEIPINSVLDLDFKFNRYDISISGADKNYRFDITSLDDHKIIP</sequence>
<reference evidence="1" key="1">
    <citation type="submission" date="2022-10" db="EMBL/GenBank/DDBJ databases">
        <title>Completed Genome Sequence of two octocoral isolated bacterium, Endozoicomonas euniceicola EF212T and Endozoicomonas gorgoniicola PS125T.</title>
        <authorList>
            <person name="Chiou Y.-J."/>
            <person name="Chen Y.-H."/>
        </authorList>
    </citation>
    <scope>NUCLEOTIDE SEQUENCE</scope>
    <source>
        <strain evidence="1">EF212</strain>
    </source>
</reference>
<name>A0ABY6GRA3_9GAMM</name>
<dbReference type="EMBL" id="CP103300">
    <property type="protein sequence ID" value="UYM14934.1"/>
    <property type="molecule type" value="Genomic_DNA"/>
</dbReference>
<evidence type="ECO:0000313" key="1">
    <source>
        <dbReference type="EMBL" id="UYM14934.1"/>
    </source>
</evidence>
<proteinExistence type="predicted"/>
<gene>
    <name evidence="1" type="ORF">NX720_18875</name>
</gene>
<evidence type="ECO:0000313" key="2">
    <source>
        <dbReference type="Proteomes" id="UP001163255"/>
    </source>
</evidence>